<evidence type="ECO:0000313" key="5">
    <source>
        <dbReference type="Proteomes" id="UP000230842"/>
    </source>
</evidence>
<organism evidence="4 5">
    <name type="scientific">Mumia flava</name>
    <dbReference type="NCBI Taxonomy" id="1348852"/>
    <lineage>
        <taxon>Bacteria</taxon>
        <taxon>Bacillati</taxon>
        <taxon>Actinomycetota</taxon>
        <taxon>Actinomycetes</taxon>
        <taxon>Propionibacteriales</taxon>
        <taxon>Nocardioidaceae</taxon>
        <taxon>Mumia</taxon>
    </lineage>
</organism>
<keyword evidence="2" id="KW-1133">Transmembrane helix</keyword>
<dbReference type="EMBL" id="PGEZ01000001">
    <property type="protein sequence ID" value="PJJ57660.1"/>
    <property type="molecule type" value="Genomic_DNA"/>
</dbReference>
<proteinExistence type="predicted"/>
<gene>
    <name evidence="4" type="ORF">CLV56_1898</name>
</gene>
<dbReference type="InterPro" id="IPR001245">
    <property type="entry name" value="Ser-Thr/Tyr_kinase_cat_dom"/>
</dbReference>
<accession>A0A0B2B777</accession>
<reference evidence="4 5" key="1">
    <citation type="submission" date="2017-11" db="EMBL/GenBank/DDBJ databases">
        <title>Genomic Encyclopedia of Archaeal and Bacterial Type Strains, Phase II (KMG-II): From Individual Species to Whole Genera.</title>
        <authorList>
            <person name="Goeker M."/>
        </authorList>
    </citation>
    <scope>NUCLEOTIDE SEQUENCE [LARGE SCALE GENOMIC DNA]</scope>
    <source>
        <strain evidence="4 5">DSM 27763</strain>
    </source>
</reference>
<dbReference type="AlphaFoldDB" id="A0A0B2B777"/>
<dbReference type="InterPro" id="IPR011009">
    <property type="entry name" value="Kinase-like_dom_sf"/>
</dbReference>
<dbReference type="RefSeq" id="WP_039363278.1">
    <property type="nucleotide sequence ID" value="NZ_PGEZ01000001.1"/>
</dbReference>
<keyword evidence="2" id="KW-0472">Membrane</keyword>
<dbReference type="SMART" id="SM00220">
    <property type="entry name" value="S_TKc"/>
    <property type="match status" value="1"/>
</dbReference>
<dbReference type="SUPFAM" id="SSF56112">
    <property type="entry name" value="Protein kinase-like (PK-like)"/>
    <property type="match status" value="1"/>
</dbReference>
<keyword evidence="4" id="KW-0418">Kinase</keyword>
<feature type="domain" description="Protein kinase" evidence="3">
    <location>
        <begin position="17"/>
        <end position="277"/>
    </location>
</feature>
<dbReference type="Pfam" id="PF07714">
    <property type="entry name" value="PK_Tyr_Ser-Thr"/>
    <property type="match status" value="1"/>
</dbReference>
<dbReference type="OrthoDB" id="9786339at2"/>
<evidence type="ECO:0000313" key="4">
    <source>
        <dbReference type="EMBL" id="PJJ57660.1"/>
    </source>
</evidence>
<dbReference type="Proteomes" id="UP000230842">
    <property type="component" value="Unassembled WGS sequence"/>
</dbReference>
<comment type="caution">
    <text evidence="4">The sequence shown here is derived from an EMBL/GenBank/DDBJ whole genome shotgun (WGS) entry which is preliminary data.</text>
</comment>
<keyword evidence="4" id="KW-0808">Transferase</keyword>
<feature type="transmembrane region" description="Helical" evidence="2">
    <location>
        <begin position="327"/>
        <end position="347"/>
    </location>
</feature>
<name>A0A0B2B777_9ACTN</name>
<dbReference type="Gene3D" id="1.10.510.10">
    <property type="entry name" value="Transferase(Phosphotransferase) domain 1"/>
    <property type="match status" value="1"/>
</dbReference>
<evidence type="ECO:0000256" key="1">
    <source>
        <dbReference type="SAM" id="MobiDB-lite"/>
    </source>
</evidence>
<keyword evidence="5" id="KW-1185">Reference proteome</keyword>
<dbReference type="PROSITE" id="PS50011">
    <property type="entry name" value="PROTEIN_KINASE_DOM"/>
    <property type="match status" value="1"/>
</dbReference>
<dbReference type="GO" id="GO:0005524">
    <property type="term" value="F:ATP binding"/>
    <property type="evidence" value="ECO:0007669"/>
    <property type="project" value="InterPro"/>
</dbReference>
<dbReference type="Gene3D" id="3.30.200.20">
    <property type="entry name" value="Phosphorylase Kinase, domain 1"/>
    <property type="match status" value="1"/>
</dbReference>
<protein>
    <submittedName>
        <fullName evidence="4">Protein kinase-like protein</fullName>
    </submittedName>
</protein>
<dbReference type="InterPro" id="IPR000719">
    <property type="entry name" value="Prot_kinase_dom"/>
</dbReference>
<sequence length="527" mass="56531">MDQTAQLSSGTVLSGRYRLDDLIKESGGAVTWKAYDTVLSRPVGVQALRADDRRSTAFVLAAGRSTAVADPRFLRILDIVEDDLGHTYLVREWARAVSLDHVLDPTTLTNRRSATVVAEVAEAMAEAHAAGVYHRHLRPATVLLKDNGAVRVIGLATDHALRSAHHDVDEADVGYAEQLDVEALGKLLYACLTGRYPGGDEGLPAAPREHGRLLRPRQVRAGVGRDVDVVCDQILGRPPRHHRAGLHSARDIALELAMTGEDEPAEEPEVLASSPDLFRHDPVRVPEGPPPGVTPKRRPQALEPPPPNLAERGVERLRRATDGERKLIWLAVVVIVLLAIGLTFVVGRASAPGGDSIPSDQPTAADPVITGSVVDLPVDSVTSFDPEPDGDGSENPDAVGLAVDGDPETAWTTLEYYNQAALGGLKEGVGLMLDLGDVHDVESVQALFVDAPISFQVYVAPDRSREPTRLDQMKRVGNADNSPTGASVSLGEVTRTQYVLLWLTELPAVDDDVFQGGVAEVVVRGYA</sequence>
<evidence type="ECO:0000256" key="2">
    <source>
        <dbReference type="SAM" id="Phobius"/>
    </source>
</evidence>
<dbReference type="GO" id="GO:0004672">
    <property type="term" value="F:protein kinase activity"/>
    <property type="evidence" value="ECO:0007669"/>
    <property type="project" value="InterPro"/>
</dbReference>
<evidence type="ECO:0000259" key="3">
    <source>
        <dbReference type="PROSITE" id="PS50011"/>
    </source>
</evidence>
<keyword evidence="2" id="KW-0812">Transmembrane</keyword>
<feature type="region of interest" description="Disordered" evidence="1">
    <location>
        <begin position="261"/>
        <end position="313"/>
    </location>
</feature>
<feature type="region of interest" description="Disordered" evidence="1">
    <location>
        <begin position="379"/>
        <end position="403"/>
    </location>
</feature>